<proteinExistence type="predicted"/>
<dbReference type="InterPro" id="IPR047650">
    <property type="entry name" value="Transpos_IS110"/>
</dbReference>
<dbReference type="Pfam" id="PF01548">
    <property type="entry name" value="DEDD_Tnp_IS110"/>
    <property type="match status" value="1"/>
</dbReference>
<protein>
    <submittedName>
        <fullName evidence="2">Transposase</fullName>
    </submittedName>
</protein>
<evidence type="ECO:0000313" key="3">
    <source>
        <dbReference type="Proteomes" id="UP000192422"/>
    </source>
</evidence>
<keyword evidence="2" id="KW-0614">Plasmid</keyword>
<reference evidence="2 3" key="1">
    <citation type="submission" date="2020-05" db="EMBL/GenBank/DDBJ databases">
        <title>Thioclava electrotropha strain Elox9 finished genome.</title>
        <authorList>
            <person name="Rowe A.R."/>
            <person name="Wilbanks E.G."/>
        </authorList>
    </citation>
    <scope>NUCLEOTIDE SEQUENCE [LARGE SCALE GENOMIC DNA]</scope>
    <source>
        <strain evidence="2 3">Elox9</strain>
        <plasmid evidence="2 3">pTElox9</plasmid>
    </source>
</reference>
<dbReference type="Proteomes" id="UP000192422">
    <property type="component" value="Plasmid pTElox9"/>
</dbReference>
<evidence type="ECO:0000313" key="2">
    <source>
        <dbReference type="EMBL" id="QPZ93397.1"/>
    </source>
</evidence>
<dbReference type="InterPro" id="IPR002525">
    <property type="entry name" value="Transp_IS110-like_N"/>
</dbReference>
<evidence type="ECO:0000259" key="1">
    <source>
        <dbReference type="Pfam" id="PF01548"/>
    </source>
</evidence>
<dbReference type="PANTHER" id="PTHR33055:SF3">
    <property type="entry name" value="PUTATIVE TRANSPOSASE FOR IS117-RELATED"/>
    <property type="match status" value="1"/>
</dbReference>
<geneLocation type="plasmid" evidence="2 3">
    <name>pTElox9</name>
</geneLocation>
<dbReference type="EMBL" id="CP053563">
    <property type="protein sequence ID" value="QPZ93397.1"/>
    <property type="molecule type" value="Genomic_DNA"/>
</dbReference>
<dbReference type="PANTHER" id="PTHR33055">
    <property type="entry name" value="TRANSPOSASE FOR INSERTION SEQUENCE ELEMENT IS1111A"/>
    <property type="match status" value="1"/>
</dbReference>
<dbReference type="RefSeq" id="WP_165757060.1">
    <property type="nucleotide sequence ID" value="NZ_CP053563.1"/>
</dbReference>
<feature type="domain" description="Transposase IS110-like N-terminal" evidence="1">
    <location>
        <begin position="6"/>
        <end position="126"/>
    </location>
</feature>
<keyword evidence="3" id="KW-1185">Reference proteome</keyword>
<accession>A0ABX6YZU7</accession>
<sequence length="185" mass="20529">MDIKVLGIDLGKAVRSHAGLDKAGAVVFRKRLQRHRLLDFLIPLPPCLVAMEACGGVHHIGRFCLEKGHEPRLMSPLYFRPYVKVYKNDDRDAEAIAEAATRPTVSFVAIKSEEQLDLQALHRVRTPCAGAPRVGQDALDQPGSRLLDGTRHSGWHWAPRFPKGTCQTGCRGRFRSFHANAPACD</sequence>
<organism evidence="2 3">
    <name type="scientific">Thioclava electrotropha</name>
    <dbReference type="NCBI Taxonomy" id="1549850"/>
    <lineage>
        <taxon>Bacteria</taxon>
        <taxon>Pseudomonadati</taxon>
        <taxon>Pseudomonadota</taxon>
        <taxon>Alphaproteobacteria</taxon>
        <taxon>Rhodobacterales</taxon>
        <taxon>Paracoccaceae</taxon>
        <taxon>Thioclava</taxon>
    </lineage>
</organism>
<name>A0ABX6YZU7_9RHOB</name>
<gene>
    <name evidence="2" type="ORF">AKL02_020705</name>
</gene>